<dbReference type="AlphaFoldDB" id="A0AAE3R0Y0"/>
<gene>
    <name evidence="2" type="ORF">QNI22_03125</name>
</gene>
<dbReference type="InterPro" id="IPR049492">
    <property type="entry name" value="BD-FAE-like_dom"/>
</dbReference>
<name>A0AAE3R0Y0_9BACT</name>
<dbReference type="SUPFAM" id="SSF53474">
    <property type="entry name" value="alpha/beta-Hydrolases"/>
    <property type="match status" value="1"/>
</dbReference>
<evidence type="ECO:0000313" key="3">
    <source>
        <dbReference type="Proteomes" id="UP001232063"/>
    </source>
</evidence>
<dbReference type="GO" id="GO:0016787">
    <property type="term" value="F:hydrolase activity"/>
    <property type="evidence" value="ECO:0007669"/>
    <property type="project" value="UniProtKB-KW"/>
</dbReference>
<evidence type="ECO:0000313" key="2">
    <source>
        <dbReference type="EMBL" id="MDJ1499617.1"/>
    </source>
</evidence>
<accession>A0AAE3R0Y0</accession>
<proteinExistence type="predicted"/>
<protein>
    <submittedName>
        <fullName evidence="2">Alpha/beta hydrolase</fullName>
    </submittedName>
</protein>
<dbReference type="Proteomes" id="UP001232063">
    <property type="component" value="Unassembled WGS sequence"/>
</dbReference>
<dbReference type="RefSeq" id="WP_314509147.1">
    <property type="nucleotide sequence ID" value="NZ_JASJOU010000001.1"/>
</dbReference>
<dbReference type="EMBL" id="JASJOU010000001">
    <property type="protein sequence ID" value="MDJ1499617.1"/>
    <property type="molecule type" value="Genomic_DNA"/>
</dbReference>
<dbReference type="Pfam" id="PF20434">
    <property type="entry name" value="BD-FAE"/>
    <property type="match status" value="1"/>
</dbReference>
<dbReference type="Gene3D" id="3.40.50.1820">
    <property type="entry name" value="alpha/beta hydrolase"/>
    <property type="match status" value="1"/>
</dbReference>
<keyword evidence="3" id="KW-1185">Reference proteome</keyword>
<sequence>MIALSRICLQRKILPVIPLAIADGRQAITYVRRHAEVYKIAVDRIGIMGFSAGGLVAAATAFEYTAENRPDFVVPVYADLPEWIQDPMLPSAPPLFLACTQDDEFGFVTHALKLYTKWYTAQRPVEMHLYTKGGHGFGVGNIVDTTYQWLDQLSRLLAVLGM</sequence>
<comment type="caution">
    <text evidence="2">The sequence shown here is derived from an EMBL/GenBank/DDBJ whole genome shotgun (WGS) entry which is preliminary data.</text>
</comment>
<feature type="domain" description="BD-FAE-like" evidence="1">
    <location>
        <begin position="17"/>
        <end position="65"/>
    </location>
</feature>
<dbReference type="InterPro" id="IPR029058">
    <property type="entry name" value="AB_hydrolase_fold"/>
</dbReference>
<keyword evidence="2" id="KW-0378">Hydrolase</keyword>
<reference evidence="2" key="1">
    <citation type="submission" date="2023-05" db="EMBL/GenBank/DDBJ databases">
        <authorList>
            <person name="Zhang X."/>
        </authorList>
    </citation>
    <scope>NUCLEOTIDE SEQUENCE</scope>
    <source>
        <strain evidence="2">BD1B2-1</strain>
    </source>
</reference>
<organism evidence="2 3">
    <name type="scientific">Xanthocytophaga agilis</name>
    <dbReference type="NCBI Taxonomy" id="3048010"/>
    <lineage>
        <taxon>Bacteria</taxon>
        <taxon>Pseudomonadati</taxon>
        <taxon>Bacteroidota</taxon>
        <taxon>Cytophagia</taxon>
        <taxon>Cytophagales</taxon>
        <taxon>Rhodocytophagaceae</taxon>
        <taxon>Xanthocytophaga</taxon>
    </lineage>
</organism>
<evidence type="ECO:0000259" key="1">
    <source>
        <dbReference type="Pfam" id="PF20434"/>
    </source>
</evidence>